<dbReference type="EMBL" id="CAWYQH010000090">
    <property type="protein sequence ID" value="CAK8681852.1"/>
    <property type="molecule type" value="Genomic_DNA"/>
</dbReference>
<evidence type="ECO:0000313" key="1">
    <source>
        <dbReference type="EMBL" id="CAK8681852.1"/>
    </source>
</evidence>
<evidence type="ECO:0000313" key="2">
    <source>
        <dbReference type="Proteomes" id="UP001642483"/>
    </source>
</evidence>
<name>A0ABP0FTB6_CLALP</name>
<reference evidence="1 2" key="1">
    <citation type="submission" date="2024-02" db="EMBL/GenBank/DDBJ databases">
        <authorList>
            <person name="Daric V."/>
            <person name="Darras S."/>
        </authorList>
    </citation>
    <scope>NUCLEOTIDE SEQUENCE [LARGE SCALE GENOMIC DNA]</scope>
</reference>
<protein>
    <submittedName>
        <fullName evidence="1">Uncharacterized protein</fullName>
    </submittedName>
</protein>
<proteinExistence type="predicted"/>
<comment type="caution">
    <text evidence="1">The sequence shown here is derived from an EMBL/GenBank/DDBJ whole genome shotgun (WGS) entry which is preliminary data.</text>
</comment>
<sequence>MEAWTPTIHDMAQGYSTGGLRVFKRPGKPMQKTVAVNCGAANPNSSMHCI</sequence>
<organism evidence="1 2">
    <name type="scientific">Clavelina lepadiformis</name>
    <name type="common">Light-bulb sea squirt</name>
    <name type="synonym">Ascidia lepadiformis</name>
    <dbReference type="NCBI Taxonomy" id="159417"/>
    <lineage>
        <taxon>Eukaryota</taxon>
        <taxon>Metazoa</taxon>
        <taxon>Chordata</taxon>
        <taxon>Tunicata</taxon>
        <taxon>Ascidiacea</taxon>
        <taxon>Aplousobranchia</taxon>
        <taxon>Clavelinidae</taxon>
        <taxon>Clavelina</taxon>
    </lineage>
</organism>
<dbReference type="Proteomes" id="UP001642483">
    <property type="component" value="Unassembled WGS sequence"/>
</dbReference>
<keyword evidence="2" id="KW-1185">Reference proteome</keyword>
<gene>
    <name evidence="1" type="ORF">CVLEPA_LOCUS12086</name>
</gene>
<accession>A0ABP0FTB6</accession>